<evidence type="ECO:0000256" key="5">
    <source>
        <dbReference type="ARBA" id="ARBA00023136"/>
    </source>
</evidence>
<dbReference type="InterPro" id="IPR004680">
    <property type="entry name" value="Cit_transptr-like_dom"/>
</dbReference>
<evidence type="ECO:0000259" key="7">
    <source>
        <dbReference type="Pfam" id="PF03600"/>
    </source>
</evidence>
<keyword evidence="5 6" id="KW-0472">Membrane</keyword>
<feature type="transmembrane region" description="Helical" evidence="6">
    <location>
        <begin position="298"/>
        <end position="320"/>
    </location>
</feature>
<keyword evidence="2" id="KW-0813">Transport</keyword>
<dbReference type="EMBL" id="VUMU01000007">
    <property type="protein sequence ID" value="MST58043.1"/>
    <property type="molecule type" value="Genomic_DNA"/>
</dbReference>
<protein>
    <submittedName>
        <fullName evidence="8">Citrate transporter</fullName>
    </submittedName>
</protein>
<evidence type="ECO:0000256" key="6">
    <source>
        <dbReference type="SAM" id="Phobius"/>
    </source>
</evidence>
<dbReference type="GO" id="GO:0055085">
    <property type="term" value="P:transmembrane transport"/>
    <property type="evidence" value="ECO:0007669"/>
    <property type="project" value="InterPro"/>
</dbReference>
<feature type="transmembrane region" description="Helical" evidence="6">
    <location>
        <begin position="220"/>
        <end position="253"/>
    </location>
</feature>
<evidence type="ECO:0000256" key="2">
    <source>
        <dbReference type="ARBA" id="ARBA00022448"/>
    </source>
</evidence>
<comment type="caution">
    <text evidence="8">The sequence shown here is derived from an EMBL/GenBank/DDBJ whole genome shotgun (WGS) entry which is preliminary data.</text>
</comment>
<dbReference type="AlphaFoldDB" id="A0A6L5YJ27"/>
<feature type="transmembrane region" description="Helical" evidence="6">
    <location>
        <begin position="363"/>
        <end position="384"/>
    </location>
</feature>
<name>A0A6L5YJ27_9FIRM</name>
<keyword evidence="4 6" id="KW-1133">Transmembrane helix</keyword>
<evidence type="ECO:0000313" key="8">
    <source>
        <dbReference type="EMBL" id="MST58043.1"/>
    </source>
</evidence>
<sequence length="385" mass="41966">MKIKNKIIEFVKKETVLTAAMVLAVLSAVMIPPDKEYIGYIDFRTLAILFCLMTVMAGLQKLGIFRRVARILLQHTHNVIALAEILVLLCFFFSMLITNDVALITFVPFTFTVLCLSGEEAVRKLAVPVVVLQTIAANLGSMLTPIGNPQNLYLYGKIQMSPIAFIKLMLPYSAVSLFFLLICTAVAAKHSGIAVRDVAGALQAEDAGQETAGWRRYLPVFYLILFLLCLLTVAHMIPYPVTLGIVVLGVGILDRATIGKVDYSLLLTFVGFFIFIGNIGRMPAFCSFLQKIIEGREVMTAVAASQVISNVPTALLLSGFTENVKALIVGTNLGGLGTLIASMASLISYKQVASQIPGEKKRYFGWFTVANVGFLLPLLFINGLL</sequence>
<gene>
    <name evidence="8" type="ORF">FYJ59_07270</name>
</gene>
<dbReference type="Proteomes" id="UP000476055">
    <property type="component" value="Unassembled WGS sequence"/>
</dbReference>
<dbReference type="RefSeq" id="WP_154496151.1">
    <property type="nucleotide sequence ID" value="NZ_VUMU01000007.1"/>
</dbReference>
<organism evidence="8 9">
    <name type="scientific">Waltera intestinalis</name>
    <dbReference type="NCBI Taxonomy" id="2606635"/>
    <lineage>
        <taxon>Bacteria</taxon>
        <taxon>Bacillati</taxon>
        <taxon>Bacillota</taxon>
        <taxon>Clostridia</taxon>
        <taxon>Lachnospirales</taxon>
        <taxon>Lachnospiraceae</taxon>
        <taxon>Waltera</taxon>
    </lineage>
</organism>
<feature type="transmembrane region" description="Helical" evidence="6">
    <location>
        <begin position="79"/>
        <end position="95"/>
    </location>
</feature>
<evidence type="ECO:0000256" key="4">
    <source>
        <dbReference type="ARBA" id="ARBA00022989"/>
    </source>
</evidence>
<evidence type="ECO:0000313" key="9">
    <source>
        <dbReference type="Proteomes" id="UP000476055"/>
    </source>
</evidence>
<evidence type="ECO:0000256" key="3">
    <source>
        <dbReference type="ARBA" id="ARBA00022692"/>
    </source>
</evidence>
<proteinExistence type="predicted"/>
<feature type="transmembrane region" description="Helical" evidence="6">
    <location>
        <begin position="163"/>
        <end position="188"/>
    </location>
</feature>
<dbReference type="PANTHER" id="PTHR43568:SF1">
    <property type="entry name" value="P PROTEIN"/>
    <property type="match status" value="1"/>
</dbReference>
<dbReference type="GO" id="GO:0016020">
    <property type="term" value="C:membrane"/>
    <property type="evidence" value="ECO:0007669"/>
    <property type="project" value="UniProtKB-SubCell"/>
</dbReference>
<accession>A0A6L5YJ27</accession>
<keyword evidence="9" id="KW-1185">Reference proteome</keyword>
<feature type="transmembrane region" description="Helical" evidence="6">
    <location>
        <begin position="265"/>
        <end position="286"/>
    </location>
</feature>
<dbReference type="PANTHER" id="PTHR43568">
    <property type="entry name" value="P PROTEIN"/>
    <property type="match status" value="1"/>
</dbReference>
<feature type="transmembrane region" description="Helical" evidence="6">
    <location>
        <begin position="125"/>
        <end position="143"/>
    </location>
</feature>
<feature type="transmembrane region" description="Helical" evidence="6">
    <location>
        <begin position="101"/>
        <end position="118"/>
    </location>
</feature>
<feature type="transmembrane region" description="Helical" evidence="6">
    <location>
        <begin position="326"/>
        <end position="347"/>
    </location>
</feature>
<evidence type="ECO:0000256" key="1">
    <source>
        <dbReference type="ARBA" id="ARBA00004141"/>
    </source>
</evidence>
<keyword evidence="3 6" id="KW-0812">Transmembrane</keyword>
<feature type="domain" description="Citrate transporter-like" evidence="7">
    <location>
        <begin position="16"/>
        <end position="317"/>
    </location>
</feature>
<dbReference type="Pfam" id="PF03600">
    <property type="entry name" value="CitMHS"/>
    <property type="match status" value="1"/>
</dbReference>
<reference evidence="8 9" key="1">
    <citation type="submission" date="2019-08" db="EMBL/GenBank/DDBJ databases">
        <title>In-depth cultivation of the pig gut microbiome towards novel bacterial diversity and tailored functional studies.</title>
        <authorList>
            <person name="Wylensek D."/>
            <person name="Hitch T.C.A."/>
            <person name="Clavel T."/>
        </authorList>
    </citation>
    <scope>NUCLEOTIDE SEQUENCE [LARGE SCALE GENOMIC DNA]</scope>
    <source>
        <strain evidence="8 9">WCA3-601-WT-6H</strain>
    </source>
</reference>
<comment type="subcellular location">
    <subcellularLocation>
        <location evidence="1">Membrane</location>
        <topology evidence="1">Multi-pass membrane protein</topology>
    </subcellularLocation>
</comment>
<dbReference type="InterPro" id="IPR051475">
    <property type="entry name" value="Diverse_Ion_Transporter"/>
</dbReference>
<feature type="transmembrane region" description="Helical" evidence="6">
    <location>
        <begin position="37"/>
        <end position="59"/>
    </location>
</feature>